<dbReference type="Proteomes" id="UP000026962">
    <property type="component" value="Chromosome 7"/>
</dbReference>
<proteinExistence type="predicted"/>
<sequence length="174" mass="18075">MDGILFLYINHINSNMQAQALTMVGCSRGGPGTYHAVPPAVVGVSSSSLGGCCSGKTLARRPEGAEAAAACRGLTLKCKAQALTMVGCGRGALGPIRLFRRPRSASRDSMTKRIRSSPPSLACTAAAAAACGGRRRVAALEPLGFGGFWAGKITFPGQAEWRFLSECGFPLMDP</sequence>
<keyword evidence="2" id="KW-1185">Reference proteome</keyword>
<accession>A0A0E0LH20</accession>
<evidence type="ECO:0000313" key="1">
    <source>
        <dbReference type="EnsemblPlants" id="OPUNC07G02690.1"/>
    </source>
</evidence>
<dbReference type="Gramene" id="OPUNC07G02690.1">
    <property type="protein sequence ID" value="OPUNC07G02690.1"/>
    <property type="gene ID" value="OPUNC07G02690"/>
</dbReference>
<reference evidence="1" key="2">
    <citation type="submission" date="2018-05" db="EMBL/GenBank/DDBJ databases">
        <title>OpunRS2 (Oryza punctata Reference Sequence Version 2).</title>
        <authorList>
            <person name="Zhang J."/>
            <person name="Kudrna D."/>
            <person name="Lee S."/>
            <person name="Talag J."/>
            <person name="Welchert J."/>
            <person name="Wing R.A."/>
        </authorList>
    </citation>
    <scope>NUCLEOTIDE SEQUENCE [LARGE SCALE GENOMIC DNA]</scope>
</reference>
<protein>
    <submittedName>
        <fullName evidence="1">Uncharacterized protein</fullName>
    </submittedName>
</protein>
<name>A0A0E0LH20_ORYPU</name>
<organism evidence="1">
    <name type="scientific">Oryza punctata</name>
    <name type="common">Red rice</name>
    <dbReference type="NCBI Taxonomy" id="4537"/>
    <lineage>
        <taxon>Eukaryota</taxon>
        <taxon>Viridiplantae</taxon>
        <taxon>Streptophyta</taxon>
        <taxon>Embryophyta</taxon>
        <taxon>Tracheophyta</taxon>
        <taxon>Spermatophyta</taxon>
        <taxon>Magnoliopsida</taxon>
        <taxon>Liliopsida</taxon>
        <taxon>Poales</taxon>
        <taxon>Poaceae</taxon>
        <taxon>BOP clade</taxon>
        <taxon>Oryzoideae</taxon>
        <taxon>Oryzeae</taxon>
        <taxon>Oryzinae</taxon>
        <taxon>Oryza</taxon>
    </lineage>
</organism>
<dbReference type="AlphaFoldDB" id="A0A0E0LH20"/>
<evidence type="ECO:0000313" key="2">
    <source>
        <dbReference type="Proteomes" id="UP000026962"/>
    </source>
</evidence>
<dbReference type="HOGENOM" id="CLU_1542565_0_0_1"/>
<reference evidence="1" key="1">
    <citation type="submission" date="2015-04" db="UniProtKB">
        <authorList>
            <consortium name="EnsemblPlants"/>
        </authorList>
    </citation>
    <scope>IDENTIFICATION</scope>
</reference>
<dbReference type="EnsemblPlants" id="OPUNC07G02690.1">
    <property type="protein sequence ID" value="OPUNC07G02690.1"/>
    <property type="gene ID" value="OPUNC07G02690"/>
</dbReference>